<dbReference type="RefSeq" id="WP_204949420.1">
    <property type="nucleotide sequence ID" value="NZ_BSFF01000001.1"/>
</dbReference>
<evidence type="ECO:0000313" key="2">
    <source>
        <dbReference type="EMBL" id="MBM7850990.1"/>
    </source>
</evidence>
<reference evidence="1" key="1">
    <citation type="journal article" date="2014" name="Int. J. Syst. Evol. Microbiol.">
        <title>Complete genome sequence of Corynebacterium casei LMG S-19264T (=DSM 44701T), isolated from a smear-ripened cheese.</title>
        <authorList>
            <consortium name="US DOE Joint Genome Institute (JGI-PGF)"/>
            <person name="Walter F."/>
            <person name="Albersmeier A."/>
            <person name="Kalinowski J."/>
            <person name="Ruckert C."/>
        </authorList>
    </citation>
    <scope>NUCLEOTIDE SEQUENCE</scope>
    <source>
        <strain evidence="1">VKM B-1606</strain>
    </source>
</reference>
<dbReference type="EMBL" id="JAFBCY010000002">
    <property type="protein sequence ID" value="MBM7850990.1"/>
    <property type="molecule type" value="Genomic_DNA"/>
</dbReference>
<keyword evidence="3" id="KW-1185">Reference proteome</keyword>
<dbReference type="Proteomes" id="UP000758856">
    <property type="component" value="Unassembled WGS sequence"/>
</dbReference>
<evidence type="ECO:0000313" key="4">
    <source>
        <dbReference type="Proteomes" id="UP001143400"/>
    </source>
</evidence>
<dbReference type="EMBL" id="BSFF01000001">
    <property type="protein sequence ID" value="GLK54048.1"/>
    <property type="molecule type" value="Genomic_DNA"/>
</dbReference>
<evidence type="ECO:0000313" key="1">
    <source>
        <dbReference type="EMBL" id="GLK54048.1"/>
    </source>
</evidence>
<sequence length="61" mass="6518">MSAAFVIEVRGRQAGLVVRQDRGGYRFFAAVSEAFALEGKVFRSAADASRAARAIFAAPAR</sequence>
<protein>
    <submittedName>
        <fullName evidence="1">Uncharacterized protein</fullName>
    </submittedName>
</protein>
<comment type="caution">
    <text evidence="1">The sequence shown here is derived from an EMBL/GenBank/DDBJ whole genome shotgun (WGS) entry which is preliminary data.</text>
</comment>
<dbReference type="AlphaFoldDB" id="A0A9W6IPC1"/>
<organism evidence="1 4">
    <name type="scientific">Methylopila capsulata</name>
    <dbReference type="NCBI Taxonomy" id="61654"/>
    <lineage>
        <taxon>Bacteria</taxon>
        <taxon>Pseudomonadati</taxon>
        <taxon>Pseudomonadota</taxon>
        <taxon>Alphaproteobacteria</taxon>
        <taxon>Hyphomicrobiales</taxon>
        <taxon>Methylopilaceae</taxon>
        <taxon>Methylopila</taxon>
    </lineage>
</organism>
<proteinExistence type="predicted"/>
<dbReference type="Proteomes" id="UP001143400">
    <property type="component" value="Unassembled WGS sequence"/>
</dbReference>
<reference evidence="2 3" key="2">
    <citation type="submission" date="2021-01" db="EMBL/GenBank/DDBJ databases">
        <title>Genomic Encyclopedia of Type Strains, Phase IV (KMG-IV): sequencing the most valuable type-strain genomes for metagenomic binning, comparative biology and taxonomic classification.</title>
        <authorList>
            <person name="Goeker M."/>
        </authorList>
    </citation>
    <scope>NUCLEOTIDE SEQUENCE [LARGE SCALE GENOMIC DNA]</scope>
    <source>
        <strain evidence="2 3">DSM 6130</strain>
    </source>
</reference>
<accession>A0A9W6IPC1</accession>
<name>A0A9W6IPC1_9HYPH</name>
<evidence type="ECO:0000313" key="3">
    <source>
        <dbReference type="Proteomes" id="UP000758856"/>
    </source>
</evidence>
<reference evidence="1" key="3">
    <citation type="submission" date="2023-01" db="EMBL/GenBank/DDBJ databases">
        <authorList>
            <person name="Sun Q."/>
            <person name="Evtushenko L."/>
        </authorList>
    </citation>
    <scope>NUCLEOTIDE SEQUENCE</scope>
    <source>
        <strain evidence="1">VKM B-1606</strain>
    </source>
</reference>
<gene>
    <name evidence="1" type="ORF">GCM10008170_00670</name>
    <name evidence="2" type="ORF">JOD31_001215</name>
</gene>